<protein>
    <recommendedName>
        <fullName evidence="3">Phage gp6-like head-tail connector protein</fullName>
    </recommendedName>
</protein>
<dbReference type="Proteomes" id="UP001260715">
    <property type="component" value="Unassembled WGS sequence"/>
</dbReference>
<dbReference type="NCBIfam" id="TIGR01560">
    <property type="entry name" value="put_DNA_pack"/>
    <property type="match status" value="1"/>
</dbReference>
<keyword evidence="2" id="KW-1185">Reference proteome</keyword>
<dbReference type="Pfam" id="PF05135">
    <property type="entry name" value="Phage_connect_1"/>
    <property type="match status" value="1"/>
</dbReference>
<dbReference type="EMBL" id="JAVDSJ010000005">
    <property type="protein sequence ID" value="MDR6585531.1"/>
    <property type="molecule type" value="Genomic_DNA"/>
</dbReference>
<dbReference type="InterPro" id="IPR006450">
    <property type="entry name" value="Phage_HK97_gp6-like"/>
</dbReference>
<name>A0ABU1PHW8_9BURK</name>
<reference evidence="1 2" key="1">
    <citation type="submission" date="2023-07" db="EMBL/GenBank/DDBJ databases">
        <title>Sorghum-associated microbial communities from plants grown in Nebraska, USA.</title>
        <authorList>
            <person name="Schachtman D."/>
        </authorList>
    </citation>
    <scope>NUCLEOTIDE SEQUENCE [LARGE SCALE GENOMIC DNA]</scope>
    <source>
        <strain evidence="1 2">596</strain>
    </source>
</reference>
<accession>A0ABU1PHW8</accession>
<dbReference type="InterPro" id="IPR021146">
    <property type="entry name" value="Phage_gp6-like_head-tail"/>
</dbReference>
<evidence type="ECO:0008006" key="3">
    <source>
        <dbReference type="Google" id="ProtNLM"/>
    </source>
</evidence>
<evidence type="ECO:0000313" key="1">
    <source>
        <dbReference type="EMBL" id="MDR6585531.1"/>
    </source>
</evidence>
<organism evidence="1 2">
    <name type="scientific">Herbaspirillum frisingense</name>
    <dbReference type="NCBI Taxonomy" id="92645"/>
    <lineage>
        <taxon>Bacteria</taxon>
        <taxon>Pseudomonadati</taxon>
        <taxon>Pseudomonadota</taxon>
        <taxon>Betaproteobacteria</taxon>
        <taxon>Burkholderiales</taxon>
        <taxon>Oxalobacteraceae</taxon>
        <taxon>Herbaspirillum</taxon>
    </lineage>
</organism>
<dbReference type="RefSeq" id="WP_310011367.1">
    <property type="nucleotide sequence ID" value="NZ_JAVDSJ010000005.1"/>
</dbReference>
<gene>
    <name evidence="1" type="ORF">J2W50_003749</name>
</gene>
<dbReference type="Gene3D" id="1.10.3230.30">
    <property type="entry name" value="Phage gp6-like head-tail connector protein"/>
    <property type="match status" value="1"/>
</dbReference>
<dbReference type="CDD" id="cd08054">
    <property type="entry name" value="gp6"/>
    <property type="match status" value="1"/>
</dbReference>
<evidence type="ECO:0000313" key="2">
    <source>
        <dbReference type="Proteomes" id="UP001260715"/>
    </source>
</evidence>
<sequence length="114" mass="11817">MSLVSKDIALQHCKADSGEEDELMDIYLAAAEQAAADYLNRQIFADQAALDAAVAAGTGGVEPIVVDAAIKAAILLTCGHLYANREDVVIGATAVALPNGAQALLRPKRNNMGP</sequence>
<comment type="caution">
    <text evidence="1">The sequence shown here is derived from an EMBL/GenBank/DDBJ whole genome shotgun (WGS) entry which is preliminary data.</text>
</comment>
<proteinExistence type="predicted"/>